<evidence type="ECO:0000313" key="9">
    <source>
        <dbReference type="Proteomes" id="UP000052258"/>
    </source>
</evidence>
<evidence type="ECO:0000313" key="8">
    <source>
        <dbReference type="EMBL" id="KMT61286.1"/>
    </source>
</evidence>
<dbReference type="HAMAP" id="MF_00978">
    <property type="entry name" value="Bifunct_BirA"/>
    <property type="match status" value="1"/>
</dbReference>
<dbReference type="InterPro" id="IPR008988">
    <property type="entry name" value="Transcriptional_repressor_C"/>
</dbReference>
<proteinExistence type="inferred from homology"/>
<feature type="domain" description="BPL/LPL catalytic" evidence="7">
    <location>
        <begin position="67"/>
        <end position="260"/>
    </location>
</feature>
<comment type="function">
    <text evidence="6">Acts both as a biotin--[acetyl-CoA-carboxylase] ligase and a repressor.</text>
</comment>
<evidence type="ECO:0000256" key="2">
    <source>
        <dbReference type="ARBA" id="ARBA00022741"/>
    </source>
</evidence>
<keyword evidence="4 6" id="KW-0238">DNA-binding</keyword>
<dbReference type="Pfam" id="PF03099">
    <property type="entry name" value="BPL_LplA_LipB"/>
    <property type="match status" value="1"/>
</dbReference>
<comment type="caution">
    <text evidence="8">The sequence shown here is derived from an EMBL/GenBank/DDBJ whole genome shotgun (WGS) entry which is preliminary data.</text>
</comment>
<evidence type="ECO:0000256" key="1">
    <source>
        <dbReference type="ARBA" id="ARBA00022598"/>
    </source>
</evidence>
<dbReference type="EMBL" id="AZHO01000003">
    <property type="protein sequence ID" value="KMT61286.1"/>
    <property type="molecule type" value="Genomic_DNA"/>
</dbReference>
<dbReference type="GO" id="GO:0004077">
    <property type="term" value="F:biotin--[biotin carboxyl-carrier protein] ligase activity"/>
    <property type="evidence" value="ECO:0007669"/>
    <property type="project" value="UniProtKB-UniRule"/>
</dbReference>
<dbReference type="GO" id="GO:0009249">
    <property type="term" value="P:protein lipoylation"/>
    <property type="evidence" value="ECO:0007669"/>
    <property type="project" value="UniProtKB-ARBA"/>
</dbReference>
<dbReference type="Pfam" id="PF08279">
    <property type="entry name" value="HTH_11"/>
    <property type="match status" value="1"/>
</dbReference>
<sequence>MGNRNREKLLALFSKKQGEFLSGQQIADLLGLSRTAVWKHMENLRQEGFEIEAVRNKGYRLIKNSETFSKDSILIDLHTKFIGQKLYFYDEVDSTQFVAHQKISEGAKSGTVIVSELQTGGKGRLARVWDSQSGKGIWMSLILKPQIEIAKVPQFTFIASLAVVSAIEEVTNLEPQIKWPNDIYIGKQKVCGVLTEMRSEAGLVEAIIIGIGINVNQTEFPEEIKEKATSLAILAGHSFPRAKLLQEILRQLEKYYQVFMDDGFSPIKLLWEAKAIPFREKIIVSTMQGSIEGTAEGISDEGVLLVRDDSGVRHQIYSADIDFFSEN</sequence>
<evidence type="ECO:0000256" key="4">
    <source>
        <dbReference type="ARBA" id="ARBA00023125"/>
    </source>
</evidence>
<dbReference type="Gene3D" id="2.30.30.100">
    <property type="match status" value="1"/>
</dbReference>
<keyword evidence="1 6" id="KW-0436">Ligase</keyword>
<dbReference type="InterPro" id="IPR030855">
    <property type="entry name" value="Bifunct_BirA"/>
</dbReference>
<name>A0A0J8JAC4_9LIST</name>
<dbReference type="InterPro" id="IPR013196">
    <property type="entry name" value="HTH_11"/>
</dbReference>
<keyword evidence="2 6" id="KW-0547">Nucleotide-binding</keyword>
<dbReference type="InterPro" id="IPR011991">
    <property type="entry name" value="ArsR-like_HTH"/>
</dbReference>
<keyword evidence="6" id="KW-0804">Transcription</keyword>
<reference evidence="8 9" key="1">
    <citation type="journal article" date="2015" name="Genome Biol. Evol.">
        <title>Comparative Genomics of Listeria Sensu Lato: Genus-Wide Differences in Evolutionary Dynamics and the Progressive Gain of Complex, Potentially Pathogenicity-Related Traits through Lateral Gene Transfer.</title>
        <authorList>
            <person name="Chiara M."/>
            <person name="Caruso M."/>
            <person name="D'Erchia A.M."/>
            <person name="Manzari C."/>
            <person name="Fraccalvieri R."/>
            <person name="Goffredo E."/>
            <person name="Latorre L."/>
            <person name="Miccolupo A."/>
            <person name="Padalino I."/>
            <person name="Santagada G."/>
            <person name="Chiocco D."/>
            <person name="Pesole G."/>
            <person name="Horner D.S."/>
            <person name="Parisi A."/>
        </authorList>
    </citation>
    <scope>NUCLEOTIDE SEQUENCE [LARGE SCALE GENOMIC DNA]</scope>
    <source>
        <strain evidence="8 9">1991</strain>
    </source>
</reference>
<dbReference type="SUPFAM" id="SSF50037">
    <property type="entry name" value="C-terminal domain of transcriptional repressors"/>
    <property type="match status" value="1"/>
</dbReference>
<dbReference type="InterPro" id="IPR045864">
    <property type="entry name" value="aa-tRNA-synth_II/BPL/LPL"/>
</dbReference>
<dbReference type="SUPFAM" id="SSF55681">
    <property type="entry name" value="Class II aaRS and biotin synthetases"/>
    <property type="match status" value="1"/>
</dbReference>
<evidence type="ECO:0000259" key="7">
    <source>
        <dbReference type="PROSITE" id="PS51733"/>
    </source>
</evidence>
<dbReference type="GO" id="GO:0006355">
    <property type="term" value="P:regulation of DNA-templated transcription"/>
    <property type="evidence" value="ECO:0007669"/>
    <property type="project" value="UniProtKB-UniRule"/>
</dbReference>
<dbReference type="SUPFAM" id="SSF46785">
    <property type="entry name" value="Winged helix' DNA-binding domain"/>
    <property type="match status" value="1"/>
</dbReference>
<feature type="DNA-binding region" description="H-T-H motif" evidence="6">
    <location>
        <begin position="23"/>
        <end position="42"/>
    </location>
</feature>
<dbReference type="GO" id="GO:0005737">
    <property type="term" value="C:cytoplasm"/>
    <property type="evidence" value="ECO:0007669"/>
    <property type="project" value="TreeGrafter"/>
</dbReference>
<dbReference type="NCBIfam" id="TIGR00121">
    <property type="entry name" value="birA_ligase"/>
    <property type="match status" value="1"/>
</dbReference>
<dbReference type="GO" id="GO:0016740">
    <property type="term" value="F:transferase activity"/>
    <property type="evidence" value="ECO:0007669"/>
    <property type="project" value="UniProtKB-ARBA"/>
</dbReference>
<dbReference type="Pfam" id="PF02237">
    <property type="entry name" value="BPL_C"/>
    <property type="match status" value="1"/>
</dbReference>
<dbReference type="Gene3D" id="1.10.10.10">
    <property type="entry name" value="Winged helix-like DNA-binding domain superfamily/Winged helix DNA-binding domain"/>
    <property type="match status" value="1"/>
</dbReference>
<keyword evidence="6" id="KW-0678">Repressor</keyword>
<dbReference type="Gene3D" id="3.30.930.10">
    <property type="entry name" value="Bira Bifunctional Protein, Domain 2"/>
    <property type="match status" value="1"/>
</dbReference>
<dbReference type="InterPro" id="IPR003142">
    <property type="entry name" value="BPL_C"/>
</dbReference>
<protein>
    <recommendedName>
        <fullName evidence="6">Bifunctional ligase/repressor BirA</fullName>
    </recommendedName>
    <alternativeName>
        <fullName evidence="6">Biotin--[acetyl-CoA-carboxylase] ligase</fullName>
        <ecNumber evidence="6">6.3.4.15</ecNumber>
    </alternativeName>
    <alternativeName>
        <fullName evidence="6">Biotin--protein ligase</fullName>
    </alternativeName>
    <alternativeName>
        <fullName evidence="6">Biotin-[acetyl-CoA carboxylase] synthetase</fullName>
    </alternativeName>
</protein>
<dbReference type="InterPro" id="IPR036388">
    <property type="entry name" value="WH-like_DNA-bd_sf"/>
</dbReference>
<dbReference type="PANTHER" id="PTHR12835">
    <property type="entry name" value="BIOTIN PROTEIN LIGASE"/>
    <property type="match status" value="1"/>
</dbReference>
<dbReference type="GO" id="GO:0005524">
    <property type="term" value="F:ATP binding"/>
    <property type="evidence" value="ECO:0007669"/>
    <property type="project" value="UniProtKB-UniRule"/>
</dbReference>
<comment type="catalytic activity">
    <reaction evidence="6">
        <text>biotin + L-lysyl-[protein] + ATP = N(6)-biotinyl-L-lysyl-[protein] + AMP + diphosphate + H(+)</text>
        <dbReference type="Rhea" id="RHEA:11756"/>
        <dbReference type="Rhea" id="RHEA-COMP:9752"/>
        <dbReference type="Rhea" id="RHEA-COMP:10505"/>
        <dbReference type="ChEBI" id="CHEBI:15378"/>
        <dbReference type="ChEBI" id="CHEBI:29969"/>
        <dbReference type="ChEBI" id="CHEBI:30616"/>
        <dbReference type="ChEBI" id="CHEBI:33019"/>
        <dbReference type="ChEBI" id="CHEBI:57586"/>
        <dbReference type="ChEBI" id="CHEBI:83144"/>
        <dbReference type="ChEBI" id="CHEBI:456215"/>
        <dbReference type="EC" id="6.3.4.15"/>
    </reaction>
</comment>
<accession>A0A0J8JAC4</accession>
<dbReference type="InterPro" id="IPR036390">
    <property type="entry name" value="WH_DNA-bd_sf"/>
</dbReference>
<dbReference type="RefSeq" id="WP_059139803.1">
    <property type="nucleotide sequence ID" value="NZ_KQ130610.1"/>
</dbReference>
<evidence type="ECO:0000256" key="5">
    <source>
        <dbReference type="ARBA" id="ARBA00023267"/>
    </source>
</evidence>
<gene>
    <name evidence="6" type="primary">birA</name>
    <name evidence="8" type="ORF">X560_0105</name>
</gene>
<feature type="binding site" evidence="6">
    <location>
        <position position="189"/>
    </location>
    <ligand>
        <name>biotin</name>
        <dbReference type="ChEBI" id="CHEBI:57586"/>
    </ligand>
</feature>
<dbReference type="GO" id="GO:0003677">
    <property type="term" value="F:DNA binding"/>
    <property type="evidence" value="ECO:0007669"/>
    <property type="project" value="UniProtKB-UniRule"/>
</dbReference>
<dbReference type="InterPro" id="IPR004408">
    <property type="entry name" value="Biotin_CoA_COase_ligase"/>
</dbReference>
<keyword evidence="5 6" id="KW-0092">Biotin</keyword>
<dbReference type="CDD" id="cd16442">
    <property type="entry name" value="BPL"/>
    <property type="match status" value="1"/>
</dbReference>
<comment type="similarity">
    <text evidence="6">Belongs to the biotin--protein ligase family.</text>
</comment>
<dbReference type="OrthoDB" id="9807064at2"/>
<dbReference type="AlphaFoldDB" id="A0A0J8JAC4"/>
<evidence type="ECO:0000256" key="6">
    <source>
        <dbReference type="HAMAP-Rule" id="MF_00978"/>
    </source>
</evidence>
<keyword evidence="6" id="KW-0805">Transcription regulation</keyword>
<dbReference type="PANTHER" id="PTHR12835:SF5">
    <property type="entry name" value="BIOTIN--PROTEIN LIGASE"/>
    <property type="match status" value="1"/>
</dbReference>
<dbReference type="EC" id="6.3.4.15" evidence="6"/>
<dbReference type="InterPro" id="IPR004143">
    <property type="entry name" value="BPL_LPL_catalytic"/>
</dbReference>
<evidence type="ECO:0000256" key="3">
    <source>
        <dbReference type="ARBA" id="ARBA00022840"/>
    </source>
</evidence>
<dbReference type="PATRIC" id="fig|1430899.3.peg.105"/>
<comment type="caution">
    <text evidence="6">Lacks conserved residue(s) required for the propagation of feature annotation.</text>
</comment>
<organism evidence="8 9">
    <name type="scientific">Listeria fleischmannii 1991</name>
    <dbReference type="NCBI Taxonomy" id="1430899"/>
    <lineage>
        <taxon>Bacteria</taxon>
        <taxon>Bacillati</taxon>
        <taxon>Bacillota</taxon>
        <taxon>Bacilli</taxon>
        <taxon>Bacillales</taxon>
        <taxon>Listeriaceae</taxon>
        <taxon>Listeria</taxon>
    </lineage>
</organism>
<dbReference type="PROSITE" id="PS51733">
    <property type="entry name" value="BPL_LPL_CATALYTIC"/>
    <property type="match status" value="1"/>
</dbReference>
<dbReference type="Proteomes" id="UP000052258">
    <property type="component" value="Unassembled WGS sequence"/>
</dbReference>
<keyword evidence="9" id="KW-1185">Reference proteome</keyword>
<dbReference type="CDD" id="cd00090">
    <property type="entry name" value="HTH_ARSR"/>
    <property type="match status" value="1"/>
</dbReference>
<keyword evidence="3 6" id="KW-0067">ATP-binding</keyword>
<feature type="binding site" evidence="6">
    <location>
        <position position="118"/>
    </location>
    <ligand>
        <name>biotin</name>
        <dbReference type="ChEBI" id="CHEBI:57586"/>
    </ligand>
</feature>